<evidence type="ECO:0000256" key="1">
    <source>
        <dbReference type="SAM" id="MobiDB-lite"/>
    </source>
</evidence>
<evidence type="ECO:0000313" key="3">
    <source>
        <dbReference type="Proteomes" id="UP000694892"/>
    </source>
</evidence>
<organism evidence="2 3">
    <name type="scientific">Xenopus laevis</name>
    <name type="common">African clawed frog</name>
    <dbReference type="NCBI Taxonomy" id="8355"/>
    <lineage>
        <taxon>Eukaryota</taxon>
        <taxon>Metazoa</taxon>
        <taxon>Chordata</taxon>
        <taxon>Craniata</taxon>
        <taxon>Vertebrata</taxon>
        <taxon>Euteleostomi</taxon>
        <taxon>Amphibia</taxon>
        <taxon>Batrachia</taxon>
        <taxon>Anura</taxon>
        <taxon>Pipoidea</taxon>
        <taxon>Pipidae</taxon>
        <taxon>Xenopodinae</taxon>
        <taxon>Xenopus</taxon>
        <taxon>Xenopus</taxon>
    </lineage>
</organism>
<dbReference type="Proteomes" id="UP000694892">
    <property type="component" value="Chromosome 3L"/>
</dbReference>
<reference evidence="3" key="1">
    <citation type="journal article" date="2016" name="Nature">
        <title>Genome evolution in the allotetraploid frog Xenopus laevis.</title>
        <authorList>
            <person name="Session A.M."/>
            <person name="Uno Y."/>
            <person name="Kwon T."/>
            <person name="Chapman J.A."/>
            <person name="Toyoda A."/>
            <person name="Takahashi S."/>
            <person name="Fukui A."/>
            <person name="Hikosaka A."/>
            <person name="Suzuki A."/>
            <person name="Kondo M."/>
            <person name="van Heeringen S.J."/>
            <person name="Quigley I."/>
            <person name="Heinz S."/>
            <person name="Ogino H."/>
            <person name="Ochi H."/>
            <person name="Hellsten U."/>
            <person name="Lyons J.B."/>
            <person name="Simakov O."/>
            <person name="Putnam N."/>
            <person name="Stites J."/>
            <person name="Kuroki Y."/>
            <person name="Tanaka T."/>
            <person name="Michiue T."/>
            <person name="Watanabe M."/>
            <person name="Bogdanovic O."/>
            <person name="Lister R."/>
            <person name="Georgiou G."/>
            <person name="Paranjpe S.S."/>
            <person name="van Kruijsbergen I."/>
            <person name="Shu S."/>
            <person name="Carlson J."/>
            <person name="Kinoshita T."/>
            <person name="Ohta Y."/>
            <person name="Mawaribuchi S."/>
            <person name="Jenkins J."/>
            <person name="Grimwood J."/>
            <person name="Schmutz J."/>
            <person name="Mitros T."/>
            <person name="Mozaffari S.V."/>
            <person name="Suzuki Y."/>
            <person name="Haramoto Y."/>
            <person name="Yamamoto T.S."/>
            <person name="Takagi C."/>
            <person name="Heald R."/>
            <person name="Miller K."/>
            <person name="Haudenschild C."/>
            <person name="Kitzman J."/>
            <person name="Nakayama T."/>
            <person name="Izutsu Y."/>
            <person name="Robert J."/>
            <person name="Fortriede J."/>
            <person name="Burns K."/>
            <person name="Lotay V."/>
            <person name="Karimi K."/>
            <person name="Yasuoka Y."/>
            <person name="Dichmann D.S."/>
            <person name="Flajnik M.F."/>
            <person name="Houston D.W."/>
            <person name="Shendure J."/>
            <person name="DuPasquier L."/>
            <person name="Vize P.D."/>
            <person name="Zorn A.M."/>
            <person name="Ito M."/>
            <person name="Marcotte E.M."/>
            <person name="Wallingford J.B."/>
            <person name="Ito Y."/>
            <person name="Asashima M."/>
            <person name="Ueno N."/>
            <person name="Matsuda Y."/>
            <person name="Veenstra G.J."/>
            <person name="Fujiyama A."/>
            <person name="Harland R.M."/>
            <person name="Taira M."/>
            <person name="Rokhsar D.S."/>
        </authorList>
    </citation>
    <scope>NUCLEOTIDE SEQUENCE [LARGE SCALE GENOMIC DNA]</scope>
    <source>
        <strain evidence="3">J</strain>
    </source>
</reference>
<proteinExistence type="predicted"/>
<protein>
    <submittedName>
        <fullName evidence="2">Uncharacterized protein</fullName>
    </submittedName>
</protein>
<feature type="region of interest" description="Disordered" evidence="1">
    <location>
        <begin position="267"/>
        <end position="477"/>
    </location>
</feature>
<sequence>MDRKLHLYCCPSVGNGQEVAFILLPVCRKWTGSCIYTAARLWEMNRKLHFYCCPSVGNEQEVAFILLPVCGKTGSCIYTAAHLWEMRRKLHLYCCSSVGNEQEVAFILLLVRNLPQWLYVPEQCEDAWMEEEEEEGWSCEEEGCDCWQEDFRAGDERKRENEALYPRTLAQIPHGTGNCPTNHSSRVLHHPSFQAYYSAVALHQGLPTPDMDKRKELGFTFNCADYFYSDPLMSPGHRTYNCLSPGTQKIFSCFSLDTPPPIMAPCESPAAPASSHKSPPAAPASSYKSPAAAPASSYKSPPAAPASSHKSPAAAPASSHKSPAAAPASSYKSPPAAPASSYKSPPAAPTSSHKSPPAAPASSHKSPPAAPASSHKSPPAAPASSHKSPPAAPASSHKSPPAAPASSHKSPPTAPASSHKSPPAAPLAPIGSSHMDTRGRTPPLEKCQWPPLCEESEMENQELEPPSPGGDISTFPQCSPSEADAVCALLSLSGSCPPPAGQSWGPRH</sequence>
<dbReference type="AlphaFoldDB" id="A0A974DHH1"/>
<dbReference type="EMBL" id="CM004470">
    <property type="protein sequence ID" value="OCT90906.1"/>
    <property type="molecule type" value="Genomic_DNA"/>
</dbReference>
<feature type="compositionally biased region" description="Low complexity" evidence="1">
    <location>
        <begin position="267"/>
        <end position="422"/>
    </location>
</feature>
<evidence type="ECO:0000313" key="2">
    <source>
        <dbReference type="EMBL" id="OCT90906.1"/>
    </source>
</evidence>
<accession>A0A974DHH1</accession>
<name>A0A974DHH1_XENLA</name>
<gene>
    <name evidence="2" type="ORF">XELAEV_18019523mg</name>
</gene>